<dbReference type="InterPro" id="IPR036249">
    <property type="entry name" value="Thioredoxin-like_sf"/>
</dbReference>
<dbReference type="Gene3D" id="3.40.30.120">
    <property type="match status" value="1"/>
</dbReference>
<dbReference type="Proteomes" id="UP000671836">
    <property type="component" value="Chromosome"/>
</dbReference>
<dbReference type="Pfam" id="PF21274">
    <property type="entry name" value="Rng_hyd_C"/>
    <property type="match status" value="1"/>
</dbReference>
<dbReference type="SUPFAM" id="SSF52833">
    <property type="entry name" value="Thioredoxin-like"/>
    <property type="match status" value="1"/>
</dbReference>
<organism evidence="1 2">
    <name type="scientific">Streptomyces griseocarneus</name>
    <dbReference type="NCBI Taxonomy" id="51201"/>
    <lineage>
        <taxon>Bacteria</taxon>
        <taxon>Bacillati</taxon>
        <taxon>Actinomycetota</taxon>
        <taxon>Actinomycetes</taxon>
        <taxon>Kitasatosporales</taxon>
        <taxon>Streptomycetaceae</taxon>
        <taxon>Streptomyces</taxon>
    </lineage>
</organism>
<sequence>MDAADRRRRRRDRQRPAVRPLSRLIGRYAIPAEVCVLRPGQLEDGALPRDTMLLVRPDGHIGLRARLGDRQALEDYLRRWFLPRT</sequence>
<keyword evidence="2" id="KW-1185">Reference proteome</keyword>
<gene>
    <name evidence="1" type="ORF">J3S04_05210</name>
</gene>
<protein>
    <submittedName>
        <fullName evidence="1">Uncharacterized protein</fullName>
    </submittedName>
</protein>
<proteinExistence type="predicted"/>
<dbReference type="RefSeq" id="WP_207555379.1">
    <property type="nucleotide sequence ID" value="NZ_CP071595.1"/>
</dbReference>
<dbReference type="EMBL" id="CP071595">
    <property type="protein sequence ID" value="QSY50397.1"/>
    <property type="molecule type" value="Genomic_DNA"/>
</dbReference>
<reference evidence="1 2" key="1">
    <citation type="submission" date="2021-03" db="EMBL/GenBank/DDBJ databases">
        <title>Streptomyces strains.</title>
        <authorList>
            <person name="Lund M.B."/>
            <person name="Toerring T."/>
        </authorList>
    </citation>
    <scope>NUCLEOTIDE SEQUENCE [LARGE SCALE GENOMIC DNA]</scope>
    <source>
        <strain evidence="1 2">KCC S-1010</strain>
    </source>
</reference>
<evidence type="ECO:0000313" key="1">
    <source>
        <dbReference type="EMBL" id="QSY50397.1"/>
    </source>
</evidence>
<name>A0ABX7RQX0_9ACTN</name>
<accession>A0ABX7RQX0</accession>
<evidence type="ECO:0000313" key="2">
    <source>
        <dbReference type="Proteomes" id="UP000671836"/>
    </source>
</evidence>